<organism evidence="11">
    <name type="scientific">Neospora caninum (strain Liverpool)</name>
    <dbReference type="NCBI Taxonomy" id="572307"/>
    <lineage>
        <taxon>Eukaryota</taxon>
        <taxon>Sar</taxon>
        <taxon>Alveolata</taxon>
        <taxon>Apicomplexa</taxon>
        <taxon>Conoidasida</taxon>
        <taxon>Coccidia</taxon>
        <taxon>Eucoccidiorida</taxon>
        <taxon>Eimeriorina</taxon>
        <taxon>Sarcocystidae</taxon>
        <taxon>Neospora</taxon>
    </lineage>
</organism>
<evidence type="ECO:0000256" key="4">
    <source>
        <dbReference type="ARBA" id="ARBA00022833"/>
    </source>
</evidence>
<dbReference type="Gene3D" id="2.60.260.20">
    <property type="entry name" value="Urease metallochaperone UreE, N-terminal domain"/>
    <property type="match status" value="2"/>
</dbReference>
<evidence type="ECO:0000313" key="11">
    <source>
        <dbReference type="EMBL" id="CEL64937.1"/>
    </source>
</evidence>
<feature type="transmembrane region" description="Helical" evidence="8">
    <location>
        <begin position="117"/>
        <end position="137"/>
    </location>
</feature>
<dbReference type="GO" id="GO:0031072">
    <property type="term" value="F:heat shock protein binding"/>
    <property type="evidence" value="ECO:0007669"/>
    <property type="project" value="InterPro"/>
</dbReference>
<dbReference type="GO" id="GO:0051082">
    <property type="term" value="F:unfolded protein binding"/>
    <property type="evidence" value="ECO:0007669"/>
    <property type="project" value="InterPro"/>
</dbReference>
<dbReference type="Gene3D" id="2.10.230.10">
    <property type="entry name" value="Heat shock protein DnaJ, cysteine-rich domain"/>
    <property type="match status" value="1"/>
</dbReference>
<keyword evidence="8" id="KW-0812">Transmembrane</keyword>
<dbReference type="PROSITE" id="PS50076">
    <property type="entry name" value="DNAJ_2"/>
    <property type="match status" value="1"/>
</dbReference>
<proteinExistence type="predicted"/>
<evidence type="ECO:0000256" key="7">
    <source>
        <dbReference type="SAM" id="MobiDB-lite"/>
    </source>
</evidence>
<keyword evidence="1 6" id="KW-0479">Metal-binding</keyword>
<reference evidence="11" key="1">
    <citation type="journal article" date="2015" name="PLoS ONE">
        <title>Comprehensive Evaluation of Toxoplasma gondii VEG and Neospora caninum LIV Genomes with Tachyzoite Stage Transcriptome and Proteome Defines Novel Transcript Features.</title>
        <authorList>
            <person name="Ramaprasad A."/>
            <person name="Mourier T."/>
            <person name="Naeem R."/>
            <person name="Malas T.B."/>
            <person name="Moussa E."/>
            <person name="Panigrahi A."/>
            <person name="Vermont S.J."/>
            <person name="Otto T.D."/>
            <person name="Wastling J."/>
            <person name="Pain A."/>
        </authorList>
    </citation>
    <scope>NUCLEOTIDE SEQUENCE</scope>
    <source>
        <strain evidence="11">Liverpool</strain>
    </source>
</reference>
<gene>
    <name evidence="11" type="ORF">BN1204_008040</name>
</gene>
<keyword evidence="4 6" id="KW-0862">Zinc</keyword>
<dbReference type="InterPro" id="IPR001623">
    <property type="entry name" value="DnaJ_domain"/>
</dbReference>
<dbReference type="CDD" id="cd10747">
    <property type="entry name" value="DnaJ_C"/>
    <property type="match status" value="1"/>
</dbReference>
<name>A0A0F7U990_NEOCL</name>
<dbReference type="PANTHER" id="PTHR43096">
    <property type="entry name" value="DNAJ HOMOLOG 1, MITOCHONDRIAL-RELATED"/>
    <property type="match status" value="1"/>
</dbReference>
<evidence type="ECO:0000259" key="9">
    <source>
        <dbReference type="PROSITE" id="PS50076"/>
    </source>
</evidence>
<evidence type="ECO:0000256" key="6">
    <source>
        <dbReference type="PROSITE-ProRule" id="PRU00546"/>
    </source>
</evidence>
<dbReference type="GO" id="GO:0042026">
    <property type="term" value="P:protein refolding"/>
    <property type="evidence" value="ECO:0007669"/>
    <property type="project" value="TreeGrafter"/>
</dbReference>
<feature type="compositionally biased region" description="Basic and acidic residues" evidence="7">
    <location>
        <begin position="390"/>
        <end position="411"/>
    </location>
</feature>
<dbReference type="InterPro" id="IPR008971">
    <property type="entry name" value="HSP40/DnaJ_pept-bd"/>
</dbReference>
<evidence type="ECO:0000256" key="2">
    <source>
        <dbReference type="ARBA" id="ARBA00022737"/>
    </source>
</evidence>
<evidence type="ECO:0000259" key="10">
    <source>
        <dbReference type="PROSITE" id="PS51188"/>
    </source>
</evidence>
<dbReference type="EMBL" id="LN714477">
    <property type="protein sequence ID" value="CEL64937.1"/>
    <property type="molecule type" value="Genomic_DNA"/>
</dbReference>
<feature type="zinc finger region" description="CR-type" evidence="6">
    <location>
        <begin position="476"/>
        <end position="558"/>
    </location>
</feature>
<dbReference type="CDD" id="cd10719">
    <property type="entry name" value="DnaJ_zf"/>
    <property type="match status" value="1"/>
</dbReference>
<dbReference type="PANTHER" id="PTHR43096:SF10">
    <property type="entry name" value="CHAPERONE PROTEIN DNAJ A6, CHLOROPLASTIC"/>
    <property type="match status" value="1"/>
</dbReference>
<dbReference type="InterPro" id="IPR002939">
    <property type="entry name" value="DnaJ_C"/>
</dbReference>
<feature type="domain" description="J" evidence="9">
    <location>
        <begin position="312"/>
        <end position="372"/>
    </location>
</feature>
<protein>
    <submittedName>
        <fullName evidence="11">Chaperone protein DnaJ</fullName>
    </submittedName>
</protein>
<evidence type="ECO:0000256" key="1">
    <source>
        <dbReference type="ARBA" id="ARBA00022723"/>
    </source>
</evidence>
<evidence type="ECO:0000256" key="5">
    <source>
        <dbReference type="ARBA" id="ARBA00023186"/>
    </source>
</evidence>
<feature type="domain" description="CR-type" evidence="10">
    <location>
        <begin position="476"/>
        <end position="558"/>
    </location>
</feature>
<dbReference type="Pfam" id="PF01556">
    <property type="entry name" value="DnaJ_C"/>
    <property type="match status" value="1"/>
</dbReference>
<evidence type="ECO:0000256" key="8">
    <source>
        <dbReference type="SAM" id="Phobius"/>
    </source>
</evidence>
<keyword evidence="8" id="KW-0472">Membrane</keyword>
<feature type="region of interest" description="Disordered" evidence="7">
    <location>
        <begin position="52"/>
        <end position="92"/>
    </location>
</feature>
<dbReference type="SUPFAM" id="SSF49493">
    <property type="entry name" value="HSP40/DnaJ peptide-binding domain"/>
    <property type="match status" value="2"/>
</dbReference>
<sequence length="711" mass="75039">MQAAATHVRSAIVENGAQVLEKRGESDVLGGLGGSEAAQALGVFDSTMASFPSARPPQRAGCQGGTASRVSSVSSHISRHGRQDQVNASDSPSRVISMERCMALKSSRQQLRSRIGFIHYHLSLLTVFCLTVLATGLSSRAPQSRNPFSHAGRLHSQECLRLSPHTPCCHGKEDGDHSTAASTCAGFLSVDRRVGSRGPINRALSAATSGAVVASVQCDKCSRSARRGNGLAAVASSFVAAPATGQLHHVSLHSPTNHLLPNSRDQLSPAARRRGRFLPLGAFPFLGRKGDDAGDAQTDAVPGPRSVRVDLDLYALVGVSKEAEKTEIDARLLQAEKELSDLGADPSVLKMLRAAHEVLTDDDMRAAYDSTGLLPAHVARALLVTSSSDGEPREGRPEEPPEQLSPRDDGHASQSGEDEEQRGGEVGVRSHPGLLNVFSSLFGSSARRRGTGSHRAQGNDVWATVTLRLSEIGCSDAEKQVTVEALEDCVTCDGTGGKDGQKAVSCAACDGKGAIVKTKSTNMGMLRTSQTCPTCRGSGEQARLRCSNCAGSGRVKTEKTLQVVIPAGVSDGMRLRIKGQGDVGVNGGPSGDLLLKVEVENDTPFRREGNNLLGIVRISYVDAILGLDDKEIDVLDGVAHIAIPPGTQSGEKIVVKGRGTRDPDMAVPPVPGAVPKTARGDHIAVIEVELPKNVSPEERALLERLRRLRSQ</sequence>
<dbReference type="InterPro" id="IPR036869">
    <property type="entry name" value="J_dom_sf"/>
</dbReference>
<keyword evidence="5" id="KW-0143">Chaperone</keyword>
<dbReference type="PROSITE" id="PS51188">
    <property type="entry name" value="ZF_CR"/>
    <property type="match status" value="1"/>
</dbReference>
<dbReference type="GO" id="GO:0005737">
    <property type="term" value="C:cytoplasm"/>
    <property type="evidence" value="ECO:0007669"/>
    <property type="project" value="TreeGrafter"/>
</dbReference>
<accession>A0A0F7U990</accession>
<dbReference type="SUPFAM" id="SSF57938">
    <property type="entry name" value="DnaJ/Hsp40 cysteine-rich domain"/>
    <property type="match status" value="1"/>
</dbReference>
<dbReference type="InterPro" id="IPR036410">
    <property type="entry name" value="HSP_DnaJ_Cys-rich_dom_sf"/>
</dbReference>
<feature type="region of interest" description="Disordered" evidence="7">
    <location>
        <begin position="385"/>
        <end position="431"/>
    </location>
</feature>
<dbReference type="AlphaFoldDB" id="A0A0F7U990"/>
<keyword evidence="3 6" id="KW-0863">Zinc-finger</keyword>
<evidence type="ECO:0000256" key="3">
    <source>
        <dbReference type="ARBA" id="ARBA00022771"/>
    </source>
</evidence>
<dbReference type="InterPro" id="IPR001305">
    <property type="entry name" value="HSP_DnaJ_Cys-rich_dom"/>
</dbReference>
<keyword evidence="2" id="KW-0677">Repeat</keyword>
<keyword evidence="8" id="KW-1133">Transmembrane helix</keyword>
<dbReference type="FunFam" id="2.10.230.10:FF:000002">
    <property type="entry name" value="Molecular chaperone DnaJ"/>
    <property type="match status" value="1"/>
</dbReference>
<dbReference type="SUPFAM" id="SSF46565">
    <property type="entry name" value="Chaperone J-domain"/>
    <property type="match status" value="1"/>
</dbReference>
<dbReference type="GO" id="GO:0008270">
    <property type="term" value="F:zinc ion binding"/>
    <property type="evidence" value="ECO:0007669"/>
    <property type="project" value="UniProtKB-KW"/>
</dbReference>